<protein>
    <submittedName>
        <fullName evidence="1">Uncharacterized protein</fullName>
    </submittedName>
</protein>
<gene>
    <name evidence="1" type="ORF">LTRI10_LOCUS51128</name>
</gene>
<accession>A0AAV2GND9</accession>
<evidence type="ECO:0000313" key="2">
    <source>
        <dbReference type="Proteomes" id="UP001497516"/>
    </source>
</evidence>
<proteinExistence type="predicted"/>
<reference evidence="1 2" key="1">
    <citation type="submission" date="2024-04" db="EMBL/GenBank/DDBJ databases">
        <authorList>
            <person name="Fracassetti M."/>
        </authorList>
    </citation>
    <scope>NUCLEOTIDE SEQUENCE [LARGE SCALE GENOMIC DNA]</scope>
</reference>
<sequence>MASSPSPPPPQIRTHQSIVKLSPRYDGSIIYDSYELRAMTCQVNRALQGLKWSSPHPAYVTHKGCIVGPRAACREYIGRLWKKATKMLLFRNLQGNKSRSFASNEPLP</sequence>
<evidence type="ECO:0000313" key="1">
    <source>
        <dbReference type="EMBL" id="CAL1411792.1"/>
    </source>
</evidence>
<keyword evidence="2" id="KW-1185">Reference proteome</keyword>
<name>A0AAV2GND9_9ROSI</name>
<dbReference type="AlphaFoldDB" id="A0AAV2GND9"/>
<dbReference type="EMBL" id="OZ034822">
    <property type="protein sequence ID" value="CAL1411792.1"/>
    <property type="molecule type" value="Genomic_DNA"/>
</dbReference>
<organism evidence="1 2">
    <name type="scientific">Linum trigynum</name>
    <dbReference type="NCBI Taxonomy" id="586398"/>
    <lineage>
        <taxon>Eukaryota</taxon>
        <taxon>Viridiplantae</taxon>
        <taxon>Streptophyta</taxon>
        <taxon>Embryophyta</taxon>
        <taxon>Tracheophyta</taxon>
        <taxon>Spermatophyta</taxon>
        <taxon>Magnoliopsida</taxon>
        <taxon>eudicotyledons</taxon>
        <taxon>Gunneridae</taxon>
        <taxon>Pentapetalae</taxon>
        <taxon>rosids</taxon>
        <taxon>fabids</taxon>
        <taxon>Malpighiales</taxon>
        <taxon>Linaceae</taxon>
        <taxon>Linum</taxon>
    </lineage>
</organism>
<dbReference type="Proteomes" id="UP001497516">
    <property type="component" value="Chromosome 9"/>
</dbReference>